<proteinExistence type="predicted"/>
<sequence length="148" mass="16689">MRYLALHSSGNRGLVPLLQIFGLDYDTFALVAKIIYVHLFLSMDLVRHWPLHQLEIKNAFMRGDLEEEVYMEQSPDFVAQEKSSSLGKQLSNSESIWDEIIRILRYIKSAPDKGGNLVSMKSKKQSVAALSGAEVEYRAIAVATCELV</sequence>
<reference evidence="2" key="1">
    <citation type="journal article" date="2014" name="Nat. Genet.">
        <title>The genome of the stress-tolerant wild tomato species Solanum pennellii.</title>
        <authorList>
            <person name="Bolger A."/>
            <person name="Scossa F."/>
            <person name="Bolger M.E."/>
            <person name="Lanz C."/>
            <person name="Maumus F."/>
            <person name="Tohge T."/>
            <person name="Quesneville H."/>
            <person name="Alseekh S."/>
            <person name="Sorensen I."/>
            <person name="Lichtenstein G."/>
            <person name="Fich E.A."/>
            <person name="Conte M."/>
            <person name="Keller H."/>
            <person name="Schneeberger K."/>
            <person name="Schwacke R."/>
            <person name="Ofner I."/>
            <person name="Vrebalov J."/>
            <person name="Xu Y."/>
            <person name="Osorio S."/>
            <person name="Aflitos S.A."/>
            <person name="Schijlen E."/>
            <person name="Jimenez-Gomez J.M."/>
            <person name="Ryngajllo M."/>
            <person name="Kimura S."/>
            <person name="Kumar R."/>
            <person name="Koenig D."/>
            <person name="Headland L.R."/>
            <person name="Maloof J.N."/>
            <person name="Sinha N."/>
            <person name="van Ham R.C."/>
            <person name="Lankhorst R.K."/>
            <person name="Mao L."/>
            <person name="Vogel A."/>
            <person name="Arsova B."/>
            <person name="Panstruga R."/>
            <person name="Fei Z."/>
            <person name="Rose J.K."/>
            <person name="Zamir D."/>
            <person name="Carrari F."/>
            <person name="Giovannoni J.J."/>
            <person name="Weigel D."/>
            <person name="Usadel B."/>
            <person name="Fernie A.R."/>
        </authorList>
    </citation>
    <scope>NUCLEOTIDE SEQUENCE [LARGE SCALE GENOMIC DNA]</scope>
    <source>
        <strain evidence="2">cv. LA0716</strain>
    </source>
</reference>
<dbReference type="Proteomes" id="UP000694930">
    <property type="component" value="Chromosome 6"/>
</dbReference>
<evidence type="ECO:0000313" key="3">
    <source>
        <dbReference type="RefSeq" id="XP_015078447.1"/>
    </source>
</evidence>
<evidence type="ECO:0000313" key="2">
    <source>
        <dbReference type="Proteomes" id="UP000694930"/>
    </source>
</evidence>
<dbReference type="Pfam" id="PF07727">
    <property type="entry name" value="RVT_2"/>
    <property type="match status" value="1"/>
</dbReference>
<dbReference type="RefSeq" id="XP_015078447.1">
    <property type="nucleotide sequence ID" value="XM_015222961.1"/>
</dbReference>
<gene>
    <name evidence="3" type="primary">LOC107022315</name>
</gene>
<reference evidence="3" key="2">
    <citation type="submission" date="2025-08" db="UniProtKB">
        <authorList>
            <consortium name="RefSeq"/>
        </authorList>
    </citation>
    <scope>IDENTIFICATION</scope>
</reference>
<feature type="domain" description="Reverse transcriptase Ty1/copia-type" evidence="1">
    <location>
        <begin position="19"/>
        <end position="88"/>
    </location>
</feature>
<dbReference type="GeneID" id="107022315"/>
<dbReference type="InterPro" id="IPR013103">
    <property type="entry name" value="RVT_2"/>
</dbReference>
<evidence type="ECO:0000259" key="1">
    <source>
        <dbReference type="Pfam" id="PF07727"/>
    </source>
</evidence>
<organism evidence="2 3">
    <name type="scientific">Solanum pennellii</name>
    <name type="common">Tomato</name>
    <name type="synonym">Lycopersicon pennellii</name>
    <dbReference type="NCBI Taxonomy" id="28526"/>
    <lineage>
        <taxon>Eukaryota</taxon>
        <taxon>Viridiplantae</taxon>
        <taxon>Streptophyta</taxon>
        <taxon>Embryophyta</taxon>
        <taxon>Tracheophyta</taxon>
        <taxon>Spermatophyta</taxon>
        <taxon>Magnoliopsida</taxon>
        <taxon>eudicotyledons</taxon>
        <taxon>Gunneridae</taxon>
        <taxon>Pentapetalae</taxon>
        <taxon>asterids</taxon>
        <taxon>lamiids</taxon>
        <taxon>Solanales</taxon>
        <taxon>Solanaceae</taxon>
        <taxon>Solanoideae</taxon>
        <taxon>Solaneae</taxon>
        <taxon>Solanum</taxon>
        <taxon>Solanum subgen. Lycopersicon</taxon>
    </lineage>
</organism>
<keyword evidence="2" id="KW-1185">Reference proteome</keyword>
<name>A0ABM1H021_SOLPN</name>
<accession>A0ABM1H021</accession>
<protein>
    <submittedName>
        <fullName evidence="3">Uncharacterized protein LOC107022315</fullName>
    </submittedName>
</protein>